<organism evidence="2 3">
    <name type="scientific">Methanolacinia petrolearia (strain DSM 11571 / OCM 486 / SEBR 4847)</name>
    <name type="common">Methanoplanus petrolearius</name>
    <dbReference type="NCBI Taxonomy" id="679926"/>
    <lineage>
        <taxon>Archaea</taxon>
        <taxon>Methanobacteriati</taxon>
        <taxon>Methanobacteriota</taxon>
        <taxon>Stenosarchaea group</taxon>
        <taxon>Methanomicrobia</taxon>
        <taxon>Methanomicrobiales</taxon>
        <taxon>Methanomicrobiaceae</taxon>
        <taxon>Methanolacinia</taxon>
    </lineage>
</organism>
<dbReference type="AlphaFoldDB" id="E1RHJ1"/>
<dbReference type="Proteomes" id="UP000006565">
    <property type="component" value="Chromosome"/>
</dbReference>
<dbReference type="GO" id="GO:0016747">
    <property type="term" value="F:acyltransferase activity, transferring groups other than amino-acyl groups"/>
    <property type="evidence" value="ECO:0007669"/>
    <property type="project" value="InterPro"/>
</dbReference>
<dbReference type="InterPro" id="IPR016181">
    <property type="entry name" value="Acyl_CoA_acyltransferase"/>
</dbReference>
<proteinExistence type="predicted"/>
<evidence type="ECO:0000313" key="3">
    <source>
        <dbReference type="Proteomes" id="UP000006565"/>
    </source>
</evidence>
<accession>E1RHJ1</accession>
<dbReference type="Gene3D" id="3.40.630.30">
    <property type="match status" value="1"/>
</dbReference>
<dbReference type="CDD" id="cd04301">
    <property type="entry name" value="NAT_SF"/>
    <property type="match status" value="1"/>
</dbReference>
<evidence type="ECO:0000313" key="2">
    <source>
        <dbReference type="EMBL" id="ADN35300.1"/>
    </source>
</evidence>
<dbReference type="InterPro" id="IPR000182">
    <property type="entry name" value="GNAT_dom"/>
</dbReference>
<dbReference type="RefSeq" id="WP_013328478.1">
    <property type="nucleotide sequence ID" value="NC_014507.1"/>
</dbReference>
<gene>
    <name evidence="2" type="ordered locus">Mpet_0526</name>
</gene>
<dbReference type="GeneID" id="9742974"/>
<reference evidence="2 3" key="1">
    <citation type="journal article" date="2010" name="Stand. Genomic Sci.">
        <title>Complete genome sequence of Methanoplanus petrolearius type strain (SEBR 4847).</title>
        <authorList>
            <person name="Brambilla E."/>
            <person name="Djao O.D."/>
            <person name="Daligault H."/>
            <person name="Lapidus A."/>
            <person name="Lucas S."/>
            <person name="Hammon N."/>
            <person name="Nolan M."/>
            <person name="Tice H."/>
            <person name="Cheng J.F."/>
            <person name="Han C."/>
            <person name="Tapia R."/>
            <person name="Goodwin L."/>
            <person name="Pitluck S."/>
            <person name="Liolios K."/>
            <person name="Ivanova N."/>
            <person name="Mavromatis K."/>
            <person name="Mikhailova N."/>
            <person name="Pati A."/>
            <person name="Chen A."/>
            <person name="Palaniappan K."/>
            <person name="Land M."/>
            <person name="Hauser L."/>
            <person name="Chang Y.J."/>
            <person name="Jeffries C.D."/>
            <person name="Rohde M."/>
            <person name="Spring S."/>
            <person name="Sikorski J."/>
            <person name="Goker M."/>
            <person name="Woyke T."/>
            <person name="Bristow J."/>
            <person name="Eisen J.A."/>
            <person name="Markowitz V."/>
            <person name="Hugenholtz P."/>
            <person name="Kyrpides N.C."/>
            <person name="Klenk H.P."/>
        </authorList>
    </citation>
    <scope>NUCLEOTIDE SEQUENCE [LARGE SCALE GENOMIC DNA]</scope>
    <source>
        <strain evidence="3">DSM 11571 / OCM 486 / SEBR 4847</strain>
    </source>
</reference>
<dbReference type="Pfam" id="PF00583">
    <property type="entry name" value="Acetyltransf_1"/>
    <property type="match status" value="1"/>
</dbReference>
<dbReference type="PROSITE" id="PS51186">
    <property type="entry name" value="GNAT"/>
    <property type="match status" value="1"/>
</dbReference>
<evidence type="ECO:0000259" key="1">
    <source>
        <dbReference type="PROSITE" id="PS51186"/>
    </source>
</evidence>
<name>E1RHJ1_METP4</name>
<dbReference type="HOGENOM" id="CLU_1485897_0_0_2"/>
<keyword evidence="2" id="KW-0808">Transferase</keyword>
<dbReference type="EMBL" id="CP002117">
    <property type="protein sequence ID" value="ADN35300.1"/>
    <property type="molecule type" value="Genomic_DNA"/>
</dbReference>
<sequence>MTRDINFREVTEDDLEVMNSLVNDEDIARFLDLIPPVPMSKTIDFWEFAVSRGAMWWAILIGNDVIGSVGVVPEDPDGKMSHVGVMFVYLLKDHRGLGYGGIAIDHALFMADVSGLKRIECLAAEGNSRAIALYLEKGFLIEGVKKGAFYDGEKYSDVIMMAKIL</sequence>
<dbReference type="eggNOG" id="arCOG00830">
    <property type="taxonomic scope" value="Archaea"/>
</dbReference>
<dbReference type="SUPFAM" id="SSF55729">
    <property type="entry name" value="Acyl-CoA N-acyltransferases (Nat)"/>
    <property type="match status" value="1"/>
</dbReference>
<dbReference type="PANTHER" id="PTHR43415">
    <property type="entry name" value="SPERMIDINE N(1)-ACETYLTRANSFERASE"/>
    <property type="match status" value="1"/>
</dbReference>
<dbReference type="KEGG" id="mpi:Mpet_0526"/>
<dbReference type="OrthoDB" id="129730at2157"/>
<dbReference type="PANTHER" id="PTHR43415:SF3">
    <property type="entry name" value="GNAT-FAMILY ACETYLTRANSFERASE"/>
    <property type="match status" value="1"/>
</dbReference>
<dbReference type="STRING" id="679926.Mpet_0526"/>
<protein>
    <submittedName>
        <fullName evidence="2">GCN5-related N-acetyltransferase</fullName>
    </submittedName>
</protein>
<keyword evidence="3" id="KW-1185">Reference proteome</keyword>
<feature type="domain" description="N-acetyltransferase" evidence="1">
    <location>
        <begin position="5"/>
        <end position="165"/>
    </location>
</feature>